<evidence type="ECO:0000256" key="1">
    <source>
        <dbReference type="SAM" id="MobiDB-lite"/>
    </source>
</evidence>
<sequence length="558" mass="62173">MACELCGDLNGGRELVHVDWGWQLLGHPPPLRRNHKSKLDWRVFVEVAKRCYICAVFLSGCRGVFQQHGIGEARISSVGLHFDYQQYKGDEADCEKLVRLRLADGTSFDIELFTLEDEVEYPLPAIWESVPRLDYKVSPSTDSEEAFELIDQWVEECTTDREQHDSCPDAAPVQLPKRLVDVGADGELTIRLVEFSDSQTGRYICLSHCWGRAQIITTTISTMRARMEGIAESQLSRTFREAIAATRRLGVRYIWIDSLCIIQDSALDWQVESAKMAAIYGNAWLTLAAVRSRDGNGGLFARTPDFEVRGRSPTGEAYRVFFRRRIDHHLEMQADIGETELAGHPTAAQPFEHFSRVEGFNVVPLGVDEYGGLATGAGGTTISISGLWASGVLGWGERVCDHARPRVSYPDAPKGVYHVAFPNGAYHETSSSARRPSGRPSHGGASYTHQGWVKITRNGSSGRYMDDELDDQNGAGQFPVTYIRDIRDLEHPQEAGFWRGSVRAIDHNQYINRHDGLLYRSNCGAGPARLRRLVGDVGPTGPSVGEVAYFDGNNDERH</sequence>
<gene>
    <name evidence="3" type="ORF">MAPG_06477</name>
</gene>
<accession>A0A0C4E249</accession>
<dbReference type="VEuPathDB" id="FungiDB:MAPG_06477"/>
<feature type="region of interest" description="Disordered" evidence="1">
    <location>
        <begin position="427"/>
        <end position="450"/>
    </location>
</feature>
<dbReference type="PANTHER" id="PTHR33112:SF13">
    <property type="entry name" value="HETEROKARYON INCOMPATIBILITY DOMAIN-CONTAINING PROTEIN"/>
    <property type="match status" value="1"/>
</dbReference>
<dbReference type="EnsemblFungi" id="MAPG_06477T0">
    <property type="protein sequence ID" value="MAPG_06477T0"/>
    <property type="gene ID" value="MAPG_06477"/>
</dbReference>
<name>A0A0C4E249_MAGP6</name>
<dbReference type="InterPro" id="IPR010730">
    <property type="entry name" value="HET"/>
</dbReference>
<feature type="compositionally biased region" description="Low complexity" evidence="1">
    <location>
        <begin position="430"/>
        <end position="446"/>
    </location>
</feature>
<dbReference type="EMBL" id="ADBL01001573">
    <property type="status" value="NOT_ANNOTATED_CDS"/>
    <property type="molecule type" value="Genomic_DNA"/>
</dbReference>
<dbReference type="Proteomes" id="UP000011715">
    <property type="component" value="Unassembled WGS sequence"/>
</dbReference>
<evidence type="ECO:0000313" key="4">
    <source>
        <dbReference type="EnsemblFungi" id="MAPG_06477T0"/>
    </source>
</evidence>
<reference evidence="5" key="2">
    <citation type="submission" date="2010-05" db="EMBL/GenBank/DDBJ databases">
        <title>The genome sequence of Magnaporthe poae strain ATCC 64411.</title>
        <authorList>
            <person name="Ma L.-J."/>
            <person name="Dead R."/>
            <person name="Young S."/>
            <person name="Zeng Q."/>
            <person name="Koehrsen M."/>
            <person name="Alvarado L."/>
            <person name="Berlin A."/>
            <person name="Chapman S.B."/>
            <person name="Chen Z."/>
            <person name="Freedman E."/>
            <person name="Gellesch M."/>
            <person name="Goldberg J."/>
            <person name="Griggs A."/>
            <person name="Gujja S."/>
            <person name="Heilman E.R."/>
            <person name="Heiman D."/>
            <person name="Hepburn T."/>
            <person name="Howarth C."/>
            <person name="Jen D."/>
            <person name="Larson L."/>
            <person name="Mehta T."/>
            <person name="Neiman D."/>
            <person name="Pearson M."/>
            <person name="Roberts A."/>
            <person name="Saif S."/>
            <person name="Shea T."/>
            <person name="Shenoy N."/>
            <person name="Sisk P."/>
            <person name="Stolte C."/>
            <person name="Sykes S."/>
            <person name="Walk T."/>
            <person name="White J."/>
            <person name="Yandava C."/>
            <person name="Haas B."/>
            <person name="Nusbaum C."/>
            <person name="Birren B."/>
        </authorList>
    </citation>
    <scope>NUCLEOTIDE SEQUENCE [LARGE SCALE GENOMIC DNA]</scope>
    <source>
        <strain evidence="5">ATCC 64411 / 73-15</strain>
    </source>
</reference>
<dbReference type="Pfam" id="PF06985">
    <property type="entry name" value="HET"/>
    <property type="match status" value="1"/>
</dbReference>
<proteinExistence type="predicted"/>
<reference evidence="3" key="3">
    <citation type="submission" date="2011-03" db="EMBL/GenBank/DDBJ databases">
        <title>Annotation of Magnaporthe poae ATCC 64411.</title>
        <authorList>
            <person name="Ma L.-J."/>
            <person name="Dead R."/>
            <person name="Young S.K."/>
            <person name="Zeng Q."/>
            <person name="Gargeya S."/>
            <person name="Fitzgerald M."/>
            <person name="Haas B."/>
            <person name="Abouelleil A."/>
            <person name="Alvarado L."/>
            <person name="Arachchi H.M."/>
            <person name="Berlin A."/>
            <person name="Brown A."/>
            <person name="Chapman S.B."/>
            <person name="Chen Z."/>
            <person name="Dunbar C."/>
            <person name="Freedman E."/>
            <person name="Gearin G."/>
            <person name="Gellesch M."/>
            <person name="Goldberg J."/>
            <person name="Griggs A."/>
            <person name="Gujja S."/>
            <person name="Heiman D."/>
            <person name="Howarth C."/>
            <person name="Larson L."/>
            <person name="Lui A."/>
            <person name="MacDonald P.J.P."/>
            <person name="Mehta T."/>
            <person name="Montmayeur A."/>
            <person name="Murphy C."/>
            <person name="Neiman D."/>
            <person name="Pearson M."/>
            <person name="Priest M."/>
            <person name="Roberts A."/>
            <person name="Saif S."/>
            <person name="Shea T."/>
            <person name="Shenoy N."/>
            <person name="Sisk P."/>
            <person name="Stolte C."/>
            <person name="Sykes S."/>
            <person name="Yandava C."/>
            <person name="Wortman J."/>
            <person name="Nusbaum C."/>
            <person name="Birren B."/>
        </authorList>
    </citation>
    <scope>NUCLEOTIDE SEQUENCE</scope>
    <source>
        <strain evidence="3">ATCC 64411</strain>
    </source>
</reference>
<evidence type="ECO:0000313" key="3">
    <source>
        <dbReference type="EMBL" id="KLU87477.1"/>
    </source>
</evidence>
<dbReference type="OrthoDB" id="5347061at2759"/>
<reference evidence="3" key="1">
    <citation type="submission" date="2010-05" db="EMBL/GenBank/DDBJ databases">
        <title>The Genome Sequence of Magnaporthe poae strain ATCC 64411.</title>
        <authorList>
            <consortium name="The Broad Institute Genome Sequencing Platform"/>
            <consortium name="Broad Institute Genome Sequencing Center for Infectious Disease"/>
            <person name="Ma L.-J."/>
            <person name="Dead R."/>
            <person name="Young S."/>
            <person name="Zeng Q."/>
            <person name="Koehrsen M."/>
            <person name="Alvarado L."/>
            <person name="Berlin A."/>
            <person name="Chapman S.B."/>
            <person name="Chen Z."/>
            <person name="Freedman E."/>
            <person name="Gellesch M."/>
            <person name="Goldberg J."/>
            <person name="Griggs A."/>
            <person name="Gujja S."/>
            <person name="Heilman E.R."/>
            <person name="Heiman D."/>
            <person name="Hepburn T."/>
            <person name="Howarth C."/>
            <person name="Jen D."/>
            <person name="Larson L."/>
            <person name="Mehta T."/>
            <person name="Neiman D."/>
            <person name="Pearson M."/>
            <person name="Roberts A."/>
            <person name="Saif S."/>
            <person name="Shea T."/>
            <person name="Shenoy N."/>
            <person name="Sisk P."/>
            <person name="Stolte C."/>
            <person name="Sykes S."/>
            <person name="Walk T."/>
            <person name="White J."/>
            <person name="Yandava C."/>
            <person name="Haas B."/>
            <person name="Nusbaum C."/>
            <person name="Birren B."/>
        </authorList>
    </citation>
    <scope>NUCLEOTIDE SEQUENCE</scope>
    <source>
        <strain evidence="3">ATCC 64411</strain>
    </source>
</reference>
<keyword evidence="5" id="KW-1185">Reference proteome</keyword>
<reference evidence="4" key="4">
    <citation type="journal article" date="2015" name="G3 (Bethesda)">
        <title>Genome sequences of three phytopathogenic species of the Magnaporthaceae family of fungi.</title>
        <authorList>
            <person name="Okagaki L.H."/>
            <person name="Nunes C.C."/>
            <person name="Sailsbery J."/>
            <person name="Clay B."/>
            <person name="Brown D."/>
            <person name="John T."/>
            <person name="Oh Y."/>
            <person name="Young N."/>
            <person name="Fitzgerald M."/>
            <person name="Haas B.J."/>
            <person name="Zeng Q."/>
            <person name="Young S."/>
            <person name="Adiconis X."/>
            <person name="Fan L."/>
            <person name="Levin J.Z."/>
            <person name="Mitchell T.K."/>
            <person name="Okubara P.A."/>
            <person name="Farman M.L."/>
            <person name="Kohn L.M."/>
            <person name="Birren B."/>
            <person name="Ma L.-J."/>
            <person name="Dean R.A."/>
        </authorList>
    </citation>
    <scope>NUCLEOTIDE SEQUENCE</scope>
    <source>
        <strain evidence="4">ATCC 64411 / 73-15</strain>
    </source>
</reference>
<protein>
    <recommendedName>
        <fullName evidence="2">Heterokaryon incompatibility domain-containing protein</fullName>
    </recommendedName>
</protein>
<reference evidence="4" key="5">
    <citation type="submission" date="2015-06" db="UniProtKB">
        <authorList>
            <consortium name="EnsemblFungi"/>
        </authorList>
    </citation>
    <scope>IDENTIFICATION</scope>
    <source>
        <strain evidence="4">ATCC 64411</strain>
    </source>
</reference>
<organism evidence="4 5">
    <name type="scientific">Magnaporthiopsis poae (strain ATCC 64411 / 73-15)</name>
    <name type="common">Kentucky bluegrass fungus</name>
    <name type="synonym">Magnaporthe poae</name>
    <dbReference type="NCBI Taxonomy" id="644358"/>
    <lineage>
        <taxon>Eukaryota</taxon>
        <taxon>Fungi</taxon>
        <taxon>Dikarya</taxon>
        <taxon>Ascomycota</taxon>
        <taxon>Pezizomycotina</taxon>
        <taxon>Sordariomycetes</taxon>
        <taxon>Sordariomycetidae</taxon>
        <taxon>Magnaporthales</taxon>
        <taxon>Magnaporthaceae</taxon>
        <taxon>Magnaporthiopsis</taxon>
    </lineage>
</organism>
<dbReference type="AlphaFoldDB" id="A0A0C4E249"/>
<dbReference type="EMBL" id="GL876970">
    <property type="protein sequence ID" value="KLU87477.1"/>
    <property type="molecule type" value="Genomic_DNA"/>
</dbReference>
<evidence type="ECO:0000259" key="2">
    <source>
        <dbReference type="Pfam" id="PF06985"/>
    </source>
</evidence>
<evidence type="ECO:0000313" key="5">
    <source>
        <dbReference type="Proteomes" id="UP000011715"/>
    </source>
</evidence>
<feature type="domain" description="Heterokaryon incompatibility" evidence="2">
    <location>
        <begin position="203"/>
        <end position="301"/>
    </location>
</feature>
<dbReference type="eggNOG" id="ENOG502RX2C">
    <property type="taxonomic scope" value="Eukaryota"/>
</dbReference>
<dbReference type="EMBL" id="ADBL01001572">
    <property type="status" value="NOT_ANNOTATED_CDS"/>
    <property type="molecule type" value="Genomic_DNA"/>
</dbReference>
<dbReference type="PANTHER" id="PTHR33112">
    <property type="entry name" value="DOMAIN PROTEIN, PUTATIVE-RELATED"/>
    <property type="match status" value="1"/>
</dbReference>